<evidence type="ECO:0000256" key="1">
    <source>
        <dbReference type="ARBA" id="ARBA00004953"/>
    </source>
</evidence>
<protein>
    <submittedName>
        <fullName evidence="9">Precorrin-2 C(20)-methyltransferase</fullName>
        <ecNumber evidence="9">2.1.1.130</ecNumber>
    </submittedName>
</protein>
<dbReference type="InterPro" id="IPR014776">
    <property type="entry name" value="4pyrrole_Mease_sub2"/>
</dbReference>
<evidence type="ECO:0000256" key="2">
    <source>
        <dbReference type="ARBA" id="ARBA00005879"/>
    </source>
</evidence>
<dbReference type="UniPathway" id="UPA00148"/>
<dbReference type="GO" id="GO:0032259">
    <property type="term" value="P:methylation"/>
    <property type="evidence" value="ECO:0007669"/>
    <property type="project" value="UniProtKB-KW"/>
</dbReference>
<dbReference type="NCBIfam" id="TIGR01467">
    <property type="entry name" value="cobI_cbiL"/>
    <property type="match status" value="1"/>
</dbReference>
<evidence type="ECO:0000259" key="8">
    <source>
        <dbReference type="Pfam" id="PF00590"/>
    </source>
</evidence>
<dbReference type="AlphaFoldDB" id="A0A5M9X1E5"/>
<dbReference type="Pfam" id="PF00590">
    <property type="entry name" value="TP_methylase"/>
    <property type="match status" value="1"/>
</dbReference>
<dbReference type="EMBL" id="RIAS01000029">
    <property type="protein sequence ID" value="KAA8787760.1"/>
    <property type="molecule type" value="Genomic_DNA"/>
</dbReference>
<evidence type="ECO:0000313" key="10">
    <source>
        <dbReference type="Proteomes" id="UP000323664"/>
    </source>
</evidence>
<keyword evidence="4 9" id="KW-0489">Methyltransferase</keyword>
<evidence type="ECO:0000256" key="6">
    <source>
        <dbReference type="ARBA" id="ARBA00022691"/>
    </source>
</evidence>
<dbReference type="InterPro" id="IPR012382">
    <property type="entry name" value="CobI/CbiL"/>
</dbReference>
<dbReference type="InterPro" id="IPR006364">
    <property type="entry name" value="CobI/CbiL/CobIJ_dom"/>
</dbReference>
<dbReference type="OrthoDB" id="9804789at2"/>
<dbReference type="PANTHER" id="PTHR43467">
    <property type="entry name" value="COBALT-PRECORRIN-2 C(20)-METHYLTRANSFERASE"/>
    <property type="match status" value="1"/>
</dbReference>
<comment type="pathway">
    <text evidence="1">Cofactor biosynthesis; adenosylcobalamin biosynthesis.</text>
</comment>
<feature type="domain" description="Tetrapyrrole methylase" evidence="8">
    <location>
        <begin position="60"/>
        <end position="270"/>
    </location>
</feature>
<organism evidence="9 10">
    <name type="scientific">Paenibacillus amylolyticus</name>
    <dbReference type="NCBI Taxonomy" id="1451"/>
    <lineage>
        <taxon>Bacteria</taxon>
        <taxon>Bacillati</taxon>
        <taxon>Bacillota</taxon>
        <taxon>Bacilli</taxon>
        <taxon>Bacillales</taxon>
        <taxon>Paenibacillaceae</taxon>
        <taxon>Paenibacillus</taxon>
    </lineage>
</organism>
<dbReference type="EC" id="2.1.1.130" evidence="9"/>
<evidence type="ECO:0000256" key="4">
    <source>
        <dbReference type="ARBA" id="ARBA00022603"/>
    </source>
</evidence>
<dbReference type="GO" id="GO:0030788">
    <property type="term" value="F:precorrin-2 C20-methyltransferase activity"/>
    <property type="evidence" value="ECO:0007669"/>
    <property type="project" value="UniProtKB-EC"/>
</dbReference>
<evidence type="ECO:0000313" key="9">
    <source>
        <dbReference type="EMBL" id="KAA8787760.1"/>
    </source>
</evidence>
<comment type="caution">
    <text evidence="9">The sequence shown here is derived from an EMBL/GenBank/DDBJ whole genome shotgun (WGS) entry which is preliminary data.</text>
</comment>
<dbReference type="PANTHER" id="PTHR43467:SF2">
    <property type="entry name" value="COBALT-PRECORRIN-2 C(20)-METHYLTRANSFERASE"/>
    <property type="match status" value="1"/>
</dbReference>
<keyword evidence="5 9" id="KW-0808">Transferase</keyword>
<keyword evidence="3" id="KW-0169">Cobalamin biosynthesis</keyword>
<accession>A0A5M9X1E5</accession>
<sequence>MSGSLAAQGSTATDETASAAGTGAGVSTTDIATANTPSSDASALSELRATEPSEGKTVGTLYGVGVGPGDPELITVKAYRMIRECPVVAYPKKRKGGKSYAHEIVELYVNPDEKEMLGLIFPMTKDPIVLEREWGKTVEACWEALKDGKDVAFVTEGDPNLYSTFIHLARLMRELHPEVPISSIPGISSVLGAAAALDIHLADGDEQVGIIPATADKEAMRQAIEHHDTIVFIKVAKVLDPMLELLDEMGLGGKASVVTKVTSPYELVWRDARELKGQELEYLSLMVVSK</sequence>
<dbReference type="Proteomes" id="UP000323664">
    <property type="component" value="Unassembled WGS sequence"/>
</dbReference>
<dbReference type="CDD" id="cd11645">
    <property type="entry name" value="Precorrin_2_C20_MT"/>
    <property type="match status" value="1"/>
</dbReference>
<keyword evidence="6" id="KW-0949">S-adenosyl-L-methionine</keyword>
<dbReference type="InterPro" id="IPR000878">
    <property type="entry name" value="4pyrrol_Mease"/>
</dbReference>
<name>A0A5M9X1E5_PAEAM</name>
<feature type="compositionally biased region" description="Polar residues" evidence="7">
    <location>
        <begin position="30"/>
        <end position="42"/>
    </location>
</feature>
<dbReference type="Gene3D" id="3.40.1010.10">
    <property type="entry name" value="Cobalt-precorrin-4 Transmethylase, Domain 1"/>
    <property type="match status" value="1"/>
</dbReference>
<reference evidence="9 10" key="1">
    <citation type="journal article" date="2019" name="J. Ind. Microbiol. Biotechnol.">
        <title>Paenibacillus amylolyticus 27C64 has a diverse set of carbohydrate-active enzymes and complete pectin deconstruction system.</title>
        <authorList>
            <person name="Keggi C."/>
            <person name="Doran-Peterson J."/>
        </authorList>
    </citation>
    <scope>NUCLEOTIDE SEQUENCE [LARGE SCALE GENOMIC DNA]</scope>
    <source>
        <strain evidence="9 10">27C64</strain>
    </source>
</reference>
<feature type="region of interest" description="Disordered" evidence="7">
    <location>
        <begin position="1"/>
        <end position="52"/>
    </location>
</feature>
<gene>
    <name evidence="9" type="primary">cobI</name>
    <name evidence="9" type="ORF">EC604_28415</name>
</gene>
<dbReference type="SUPFAM" id="SSF53790">
    <property type="entry name" value="Tetrapyrrole methylase"/>
    <property type="match status" value="1"/>
</dbReference>
<evidence type="ECO:0000256" key="5">
    <source>
        <dbReference type="ARBA" id="ARBA00022679"/>
    </source>
</evidence>
<proteinExistence type="inferred from homology"/>
<evidence type="ECO:0000256" key="7">
    <source>
        <dbReference type="SAM" id="MobiDB-lite"/>
    </source>
</evidence>
<dbReference type="InterPro" id="IPR014777">
    <property type="entry name" value="4pyrrole_Mease_sub1"/>
</dbReference>
<feature type="compositionally biased region" description="Low complexity" evidence="7">
    <location>
        <begin position="9"/>
        <end position="29"/>
    </location>
</feature>
<comment type="similarity">
    <text evidence="2">Belongs to the precorrin methyltransferase family.</text>
</comment>
<dbReference type="RefSeq" id="WP_123067354.1">
    <property type="nucleotide sequence ID" value="NZ_RIAS01000029.1"/>
</dbReference>
<dbReference type="InterPro" id="IPR035996">
    <property type="entry name" value="4pyrrol_Methylase_sf"/>
</dbReference>
<evidence type="ECO:0000256" key="3">
    <source>
        <dbReference type="ARBA" id="ARBA00022573"/>
    </source>
</evidence>
<dbReference type="GO" id="GO:0009236">
    <property type="term" value="P:cobalamin biosynthetic process"/>
    <property type="evidence" value="ECO:0007669"/>
    <property type="project" value="UniProtKB-UniPathway"/>
</dbReference>
<dbReference type="Gene3D" id="3.30.950.10">
    <property type="entry name" value="Methyltransferase, Cobalt-precorrin-4 Transmethylase, Domain 2"/>
    <property type="match status" value="1"/>
</dbReference>